<keyword evidence="1" id="KW-1133">Transmembrane helix</keyword>
<comment type="caution">
    <text evidence="2">The sequence shown here is derived from an EMBL/GenBank/DDBJ whole genome shotgun (WGS) entry which is preliminary data.</text>
</comment>
<proteinExistence type="predicted"/>
<accession>A0ABU5SKL9</accession>
<dbReference type="RefSeq" id="WP_323259605.1">
    <property type="nucleotide sequence ID" value="NZ_JAYGIM010000011.1"/>
</dbReference>
<keyword evidence="1" id="KW-0472">Membrane</keyword>
<keyword evidence="1" id="KW-0812">Transmembrane</keyword>
<gene>
    <name evidence="2" type="ORF">VB798_14675</name>
</gene>
<dbReference type="EMBL" id="JAYGIM010000011">
    <property type="protein sequence ID" value="MEA5427833.1"/>
    <property type="molecule type" value="Genomic_DNA"/>
</dbReference>
<evidence type="ECO:0000313" key="3">
    <source>
        <dbReference type="Proteomes" id="UP001302222"/>
    </source>
</evidence>
<keyword evidence="3" id="KW-1185">Reference proteome</keyword>
<name>A0ABU5SKL9_9BACT</name>
<evidence type="ECO:0008006" key="4">
    <source>
        <dbReference type="Google" id="ProtNLM"/>
    </source>
</evidence>
<feature type="transmembrane region" description="Helical" evidence="1">
    <location>
        <begin position="27"/>
        <end position="48"/>
    </location>
</feature>
<dbReference type="Proteomes" id="UP001302222">
    <property type="component" value="Unassembled WGS sequence"/>
</dbReference>
<organism evidence="2 3">
    <name type="scientific">Arcicella lustrica</name>
    <dbReference type="NCBI Taxonomy" id="2984196"/>
    <lineage>
        <taxon>Bacteria</taxon>
        <taxon>Pseudomonadati</taxon>
        <taxon>Bacteroidota</taxon>
        <taxon>Cytophagia</taxon>
        <taxon>Cytophagales</taxon>
        <taxon>Flectobacillaceae</taxon>
        <taxon>Arcicella</taxon>
    </lineage>
</organism>
<protein>
    <recommendedName>
        <fullName evidence="4">Redox-active disulfide protein 2</fullName>
    </recommendedName>
</protein>
<evidence type="ECO:0000313" key="2">
    <source>
        <dbReference type="EMBL" id="MEA5427833.1"/>
    </source>
</evidence>
<sequence length="86" mass="9561">MKMELKKDNFSDMGTEDLIKKKKSTSFAFGLFVGALTVLLIITIFQTINKGVTPLLAVPFALLPLLILVYSQVNSIDKELKSRNSN</sequence>
<feature type="transmembrane region" description="Helical" evidence="1">
    <location>
        <begin position="54"/>
        <end position="73"/>
    </location>
</feature>
<evidence type="ECO:0000256" key="1">
    <source>
        <dbReference type="SAM" id="Phobius"/>
    </source>
</evidence>
<reference evidence="2 3" key="1">
    <citation type="submission" date="2023-12" db="EMBL/GenBank/DDBJ databases">
        <title>Novel species of the genus Arcicella isolated from rivers.</title>
        <authorList>
            <person name="Lu H."/>
        </authorList>
    </citation>
    <scope>NUCLEOTIDE SEQUENCE [LARGE SCALE GENOMIC DNA]</scope>
    <source>
        <strain evidence="2 3">DC25W</strain>
    </source>
</reference>